<dbReference type="RefSeq" id="WP_241146627.1">
    <property type="nucleotide sequence ID" value="NZ_NFLJ01000012.1"/>
</dbReference>
<keyword evidence="4" id="KW-1185">Reference proteome</keyword>
<sequence length="532" mass="61970">MNRKKLIICTIILICILITSFFIYQKLDNVQTHSSELLSHIQEVYTPTYQNQIKDNINVMKNKNYTLDDPLILENPFQTNTTSLYVYFYTKEPAVISYQVHVDGLEDFSRKLYGDYTTEHEYQLIGIVPNRKNTLTLTATNQDGDIITSYQWTYDAPALLSGHENAYVSIEKGNSTQQLSNGLYTILGNDTSENDDDIDYIFLYDNNGVIRSEIPIISYRAHRLLFDDDAMYYSVSSSLLAGMNRLGQITQFYDTGHYRLHHDYINGSNNDFLVLATQSNTDTEEDKIISIDKETHEIKKVIDLEELFINYRQNLDSSQDKALDWMHINALQLVDKDSLIISSRETSTIIKINSIYDSPTIDYMIGSPLFWQESGYDEFLLTQIGDFSLNAGQHCVTYQQDDKLADGQYYLYFYNNNNTISTTRDYDYKNDPYYYDTGEGNKGKQSYYYKYLIDENERTFELVESIPVTYSGYVSSVQEHENHKIIDSGSAFETVELDDQNNIIQTIKGTGDTWWYRVFKYTYNHFWFQDEN</sequence>
<evidence type="ECO:0000256" key="1">
    <source>
        <dbReference type="SAM" id="Phobius"/>
    </source>
</evidence>
<feature type="transmembrane region" description="Helical" evidence="1">
    <location>
        <begin position="7"/>
        <end position="24"/>
    </location>
</feature>
<keyword evidence="1" id="KW-0472">Membrane</keyword>
<dbReference type="GO" id="GO:0004062">
    <property type="term" value="F:aryl sulfotransferase activity"/>
    <property type="evidence" value="ECO:0007669"/>
    <property type="project" value="InterPro"/>
</dbReference>
<dbReference type="Proteomes" id="UP000195305">
    <property type="component" value="Unassembled WGS sequence"/>
</dbReference>
<evidence type="ECO:0000259" key="2">
    <source>
        <dbReference type="Pfam" id="PF17425"/>
    </source>
</evidence>
<proteinExistence type="predicted"/>
<dbReference type="Pfam" id="PF05935">
    <property type="entry name" value="Arylsulfotrans"/>
    <property type="match status" value="1"/>
</dbReference>
<protein>
    <recommendedName>
        <fullName evidence="2">Arylsulfotransferase N-terminal domain-containing protein</fullName>
    </recommendedName>
</protein>
<evidence type="ECO:0000313" key="3">
    <source>
        <dbReference type="EMBL" id="OUQ34871.1"/>
    </source>
</evidence>
<dbReference type="Gene3D" id="2.60.40.3100">
    <property type="entry name" value="Arylsulphate sulphotransferase monomer, N-terminal domain"/>
    <property type="match status" value="1"/>
</dbReference>
<dbReference type="InterPro" id="IPR010262">
    <property type="entry name" value="Arylsulfotransferase_bact"/>
</dbReference>
<dbReference type="InterPro" id="IPR038477">
    <property type="entry name" value="ASST_N_sf"/>
</dbReference>
<organism evidence="3 4">
    <name type="scientific">Massilimicrobiota timonensis</name>
    <dbReference type="NCBI Taxonomy" id="1776392"/>
    <lineage>
        <taxon>Bacteria</taxon>
        <taxon>Bacillati</taxon>
        <taxon>Bacillota</taxon>
        <taxon>Erysipelotrichia</taxon>
        <taxon>Erysipelotrichales</taxon>
        <taxon>Erysipelotrichaceae</taxon>
        <taxon>Massilimicrobiota</taxon>
    </lineage>
</organism>
<comment type="caution">
    <text evidence="3">The sequence shown here is derived from an EMBL/GenBank/DDBJ whole genome shotgun (WGS) entry which is preliminary data.</text>
</comment>
<dbReference type="AlphaFoldDB" id="A0A1Y4T107"/>
<dbReference type="Pfam" id="PF17425">
    <property type="entry name" value="Arylsulfotran_N"/>
    <property type="match status" value="1"/>
</dbReference>
<dbReference type="InterPro" id="IPR035391">
    <property type="entry name" value="Arylsulfotran_N"/>
</dbReference>
<dbReference type="EMBL" id="NFLJ01000012">
    <property type="protein sequence ID" value="OUQ34871.1"/>
    <property type="molecule type" value="Genomic_DNA"/>
</dbReference>
<name>A0A1Y4T107_9FIRM</name>
<reference evidence="3 4" key="1">
    <citation type="journal article" date="2018" name="BMC Genomics">
        <title>Whole genome sequencing and function prediction of 133 gut anaerobes isolated from chicken caecum in pure cultures.</title>
        <authorList>
            <person name="Medvecky M."/>
            <person name="Cejkova D."/>
            <person name="Polansky O."/>
            <person name="Karasova D."/>
            <person name="Kubasova T."/>
            <person name="Cizek A."/>
            <person name="Rychlik I."/>
        </authorList>
    </citation>
    <scope>NUCLEOTIDE SEQUENCE [LARGE SCALE GENOMIC DNA]</scope>
    <source>
        <strain evidence="3 4">An13</strain>
    </source>
</reference>
<gene>
    <name evidence="3" type="ORF">B5E75_05195</name>
</gene>
<feature type="domain" description="Arylsulfotransferase N-terminal" evidence="2">
    <location>
        <begin position="72"/>
        <end position="156"/>
    </location>
</feature>
<keyword evidence="1" id="KW-1133">Transmembrane helix</keyword>
<keyword evidence="1" id="KW-0812">Transmembrane</keyword>
<accession>A0A1Y4T107</accession>
<evidence type="ECO:0000313" key="4">
    <source>
        <dbReference type="Proteomes" id="UP000195305"/>
    </source>
</evidence>